<dbReference type="EMBL" id="SGSU01000001">
    <property type="protein sequence ID" value="RZG69966.1"/>
    <property type="molecule type" value="Genomic_DNA"/>
</dbReference>
<gene>
    <name evidence="2" type="ORF">EXE25_01400</name>
</gene>
<name>A0A4Q7B176_9GAMM</name>
<sequence length="521" mass="54501">MLFNKSVKQTLLVTSIMALLTACGGGGGDSGSAAAPFTSKPISGTAVDFYLANATVQLDDCKDSAGNPIFVKTDAAGNFKFNTTENCQNSAITVTGGTDIATGLPFTGTLKLKKTNLQAINSNTAVITPLTTLQSYLGAANNADIKPLLEKLGLSSSTITKLQAANFDLSQFDPAKDASAQDMAIIFAVQQLATQIEDSLQAVSKGDGTNPINQDQAAEIAFGAILNQLQTAPLFTTNSLIIDNAALNAVLTQAVTDAGTYINDPAVTIDQSVMTQINTSITIITNALNNIVASGTTTAESLQNAITSNQDGIKDSIVDNLKTPVYSEFSLAHYSLADLKNSSSASPLNIDSGALNTVLSVDFKLNNTQKELSDTVKLAFKLKGQSGAQTEDLNVTVSNVTLNFNADGSIKSASIPAGTKISIITSLVIDKTSFTLDNPVNITSANGTVSLQNLINSNEKLEKYYKSYVGKLKANDTVQVSAFVLPITYVIDANLGLATGAVDFGGDNYLASTLTAYFKLN</sequence>
<proteinExistence type="predicted"/>
<evidence type="ECO:0000313" key="2">
    <source>
        <dbReference type="EMBL" id="RZG69966.1"/>
    </source>
</evidence>
<feature type="chain" id="PRO_5020850143" description="Lipoprotein" evidence="1">
    <location>
        <begin position="25"/>
        <end position="521"/>
    </location>
</feature>
<dbReference type="STRING" id="202951.GCA_001485025_01116"/>
<accession>A0A4Q7B176</accession>
<comment type="caution">
    <text evidence="2">The sequence shown here is derived from an EMBL/GenBank/DDBJ whole genome shotgun (WGS) entry which is preliminary data.</text>
</comment>
<evidence type="ECO:0008006" key="4">
    <source>
        <dbReference type="Google" id="ProtNLM"/>
    </source>
</evidence>
<dbReference type="Proteomes" id="UP000293483">
    <property type="component" value="Unassembled WGS sequence"/>
</dbReference>
<organism evidence="2 3">
    <name type="scientific">Acinetobacter bouvetii</name>
    <dbReference type="NCBI Taxonomy" id="202951"/>
    <lineage>
        <taxon>Bacteria</taxon>
        <taxon>Pseudomonadati</taxon>
        <taxon>Pseudomonadota</taxon>
        <taxon>Gammaproteobacteria</taxon>
        <taxon>Moraxellales</taxon>
        <taxon>Moraxellaceae</taxon>
        <taxon>Acinetobacter</taxon>
    </lineage>
</organism>
<keyword evidence="1" id="KW-0732">Signal</keyword>
<feature type="signal peptide" evidence="1">
    <location>
        <begin position="1"/>
        <end position="24"/>
    </location>
</feature>
<protein>
    <recommendedName>
        <fullName evidence="4">Lipoprotein</fullName>
    </recommendedName>
</protein>
<evidence type="ECO:0000256" key="1">
    <source>
        <dbReference type="SAM" id="SignalP"/>
    </source>
</evidence>
<reference evidence="2 3" key="1">
    <citation type="submission" date="2019-02" db="EMBL/GenBank/DDBJ databases">
        <title>The Batch Genome Submission of Acinetobacter spp. strains.</title>
        <authorList>
            <person name="Qin J."/>
            <person name="Hu Y."/>
            <person name="Ye H."/>
            <person name="Wei L."/>
            <person name="Feng Y."/>
            <person name="Zong Z."/>
        </authorList>
    </citation>
    <scope>NUCLEOTIDE SEQUENCE [LARGE SCALE GENOMIC DNA]</scope>
    <source>
        <strain evidence="2 3">WCHABo060081</strain>
    </source>
</reference>
<dbReference type="PROSITE" id="PS51257">
    <property type="entry name" value="PROKAR_LIPOPROTEIN"/>
    <property type="match status" value="1"/>
</dbReference>
<dbReference type="AlphaFoldDB" id="A0A4Q7B176"/>
<dbReference type="RefSeq" id="WP_130143830.1">
    <property type="nucleotide sequence ID" value="NZ_SGSU01000001.1"/>
</dbReference>
<evidence type="ECO:0000313" key="3">
    <source>
        <dbReference type="Proteomes" id="UP000293483"/>
    </source>
</evidence>